<reference evidence="1 2" key="1">
    <citation type="submission" date="2018-03" db="EMBL/GenBank/DDBJ databases">
        <title>Draft Genome Sequences of the Obligatory Marine Myxobacteria Enhygromyxa salina SWB005.</title>
        <authorList>
            <person name="Poehlein A."/>
            <person name="Moghaddam J.A."/>
            <person name="Harms H."/>
            <person name="Alanjari M."/>
            <person name="Koenig G.M."/>
            <person name="Daniel R."/>
            <person name="Schaeberle T.F."/>
        </authorList>
    </citation>
    <scope>NUCLEOTIDE SEQUENCE [LARGE SCALE GENOMIC DNA]</scope>
    <source>
        <strain evidence="1 2">SWB005</strain>
    </source>
</reference>
<evidence type="ECO:0000313" key="2">
    <source>
        <dbReference type="Proteomes" id="UP000237968"/>
    </source>
</evidence>
<sequence length="749" mass="79422">MRPRPGLGLSLGAGLGLALGLGPAGGCSTVDRDPIADCNDDDDCGDQAVCSLAQGNICVPAELPPLTVLGFDIIEGDLRVELQGCDPEITRELAGTLLRVQKRESLIKSHQLRASESRPVLNCGGGECEGVCDEDALTCTTQTDKRLGLSSLSRLGLADLSSSRKDYVTVPDQPVPEGELPPPVEFIWPSYESDDERAHASLELEVAPPEGATSTSTYWRVIAEDAPEELEATGRVRCQRAIVGNEGAVRTLAGSPVPAANIEFIYNEAIASSSTVLGTGRACVDDLDCALGWACNLEGSCGLDLSGVSAGSSISLEDPAGAFPPAQLYTYCEDSLADPLERQFLVRVTPPADSGLPNMIYDLNQGFALQAQPDILKEVTIDGVLCLPNWQPPQAISFSLEGDPVALTETELGVYECCSTECLPSNEPEVEPPPPPTLDSCQNFGEVNFETRWYNPNLAVWQFAGCVPTAANSDGSSGILVRNVKTCDDEGCSVSLTTGDPDEDSRNYRVSIVQPVGSAFRSQRFNLTVGPETTEFEPFELEPRVLLRGEIVCISEGCSASNAVVAAERLRVDTDDSDPSGPFYYQARVNAAGSFVLPVDPGVYVVTAYPAVGQPGGPAPFQVLDLREGSPMLADIDGVFNAVLGDPLQLDDGVLVQVHLRDFEVSSTKVTPLDTGSWAEQSGWPGIDGIPELTGLDLNDPLACHGSSTLGCQIRRVRPGGPTATPISLLIDGRFQFTTRKRGETACGG</sequence>
<organism evidence="1 2">
    <name type="scientific">Enhygromyxa salina</name>
    <dbReference type="NCBI Taxonomy" id="215803"/>
    <lineage>
        <taxon>Bacteria</taxon>
        <taxon>Pseudomonadati</taxon>
        <taxon>Myxococcota</taxon>
        <taxon>Polyangia</taxon>
        <taxon>Nannocystales</taxon>
        <taxon>Nannocystaceae</taxon>
        <taxon>Enhygromyxa</taxon>
    </lineage>
</organism>
<gene>
    <name evidence="1" type="ORF">ENSA5_34880</name>
</gene>
<protein>
    <submittedName>
        <fullName evidence="1">Uncharacterized protein</fullName>
    </submittedName>
</protein>
<comment type="caution">
    <text evidence="1">The sequence shown here is derived from an EMBL/GenBank/DDBJ whole genome shotgun (WGS) entry which is preliminary data.</text>
</comment>
<dbReference type="Proteomes" id="UP000237968">
    <property type="component" value="Unassembled WGS sequence"/>
</dbReference>
<name>A0A2S9XW68_9BACT</name>
<dbReference type="EMBL" id="PVNK01000162">
    <property type="protein sequence ID" value="PRP97105.1"/>
    <property type="molecule type" value="Genomic_DNA"/>
</dbReference>
<accession>A0A2S9XW68</accession>
<keyword evidence="2" id="KW-1185">Reference proteome</keyword>
<proteinExistence type="predicted"/>
<evidence type="ECO:0000313" key="1">
    <source>
        <dbReference type="EMBL" id="PRP97105.1"/>
    </source>
</evidence>
<dbReference type="AlphaFoldDB" id="A0A2S9XW68"/>